<dbReference type="PANTHER" id="PTHR30290">
    <property type="entry name" value="PERIPLASMIC BINDING COMPONENT OF ABC TRANSPORTER"/>
    <property type="match status" value="1"/>
</dbReference>
<evidence type="ECO:0000259" key="6">
    <source>
        <dbReference type="Pfam" id="PF00496"/>
    </source>
</evidence>
<dbReference type="AlphaFoldDB" id="A0A844G278"/>
<evidence type="ECO:0000313" key="8">
    <source>
        <dbReference type="Proteomes" id="UP000435649"/>
    </source>
</evidence>
<evidence type="ECO:0000256" key="3">
    <source>
        <dbReference type="ARBA" id="ARBA00022448"/>
    </source>
</evidence>
<evidence type="ECO:0000313" key="7">
    <source>
        <dbReference type="EMBL" id="MST97273.1"/>
    </source>
</evidence>
<dbReference type="InterPro" id="IPR030678">
    <property type="entry name" value="Peptide/Ni-bd"/>
</dbReference>
<dbReference type="GO" id="GO:0043190">
    <property type="term" value="C:ATP-binding cassette (ABC) transporter complex"/>
    <property type="evidence" value="ECO:0007669"/>
    <property type="project" value="InterPro"/>
</dbReference>
<feature type="domain" description="Solute-binding protein family 5" evidence="6">
    <location>
        <begin position="81"/>
        <end position="494"/>
    </location>
</feature>
<dbReference type="Gene3D" id="3.10.105.10">
    <property type="entry name" value="Dipeptide-binding Protein, Domain 3"/>
    <property type="match status" value="1"/>
</dbReference>
<dbReference type="EMBL" id="VUNS01000008">
    <property type="protein sequence ID" value="MST97273.1"/>
    <property type="molecule type" value="Genomic_DNA"/>
</dbReference>
<dbReference type="InterPro" id="IPR000914">
    <property type="entry name" value="SBP_5_dom"/>
</dbReference>
<dbReference type="RefSeq" id="WP_154418143.1">
    <property type="nucleotide sequence ID" value="NZ_DBFCGB010000218.1"/>
</dbReference>
<comment type="similarity">
    <text evidence="2">Belongs to the bacterial solute-binding protein 5 family.</text>
</comment>
<keyword evidence="8" id="KW-1185">Reference proteome</keyword>
<keyword evidence="4 5" id="KW-0732">Signal</keyword>
<evidence type="ECO:0000256" key="2">
    <source>
        <dbReference type="ARBA" id="ARBA00005695"/>
    </source>
</evidence>
<evidence type="ECO:0000256" key="4">
    <source>
        <dbReference type="ARBA" id="ARBA00022729"/>
    </source>
</evidence>
<dbReference type="Gene3D" id="3.40.190.10">
    <property type="entry name" value="Periplasmic binding protein-like II"/>
    <property type="match status" value="1"/>
</dbReference>
<dbReference type="SUPFAM" id="SSF53850">
    <property type="entry name" value="Periplasmic binding protein-like II"/>
    <property type="match status" value="1"/>
</dbReference>
<evidence type="ECO:0000256" key="1">
    <source>
        <dbReference type="ARBA" id="ARBA00004196"/>
    </source>
</evidence>
<reference evidence="7 8" key="1">
    <citation type="submission" date="2019-08" db="EMBL/GenBank/DDBJ databases">
        <title>In-depth cultivation of the pig gut microbiome towards novel bacterial diversity and tailored functional studies.</title>
        <authorList>
            <person name="Wylensek D."/>
            <person name="Hitch T.C.A."/>
            <person name="Clavel T."/>
        </authorList>
    </citation>
    <scope>NUCLEOTIDE SEQUENCE [LARGE SCALE GENOMIC DNA]</scope>
    <source>
        <strain evidence="7 8">BBE-744-WT-12</strain>
    </source>
</reference>
<dbReference type="GO" id="GO:1904680">
    <property type="term" value="F:peptide transmembrane transporter activity"/>
    <property type="evidence" value="ECO:0007669"/>
    <property type="project" value="TreeGrafter"/>
</dbReference>
<dbReference type="GO" id="GO:0030288">
    <property type="term" value="C:outer membrane-bounded periplasmic space"/>
    <property type="evidence" value="ECO:0007669"/>
    <property type="project" value="UniProtKB-ARBA"/>
</dbReference>
<gene>
    <name evidence="7" type="ORF">FYJ85_09490</name>
</gene>
<feature type="signal peptide" evidence="5">
    <location>
        <begin position="1"/>
        <end position="29"/>
    </location>
</feature>
<dbReference type="PIRSF" id="PIRSF002741">
    <property type="entry name" value="MppA"/>
    <property type="match status" value="1"/>
</dbReference>
<evidence type="ECO:0000256" key="5">
    <source>
        <dbReference type="SAM" id="SignalP"/>
    </source>
</evidence>
<sequence length="598" mass="67945">MGSRTTSIGRALRLTAAALFLLCSAAAGGETPLRTLYSSGGSRVKTLDPAQADDLSSRNMVAGIYDTLLEYDYAARPYKLVPSMLAGMPKANAALDVYSFRLRDDLRFAADRCFDGLPEEVRRITARDVLYSILRIADRRNHSPVYWLFRGKIRGLDAFHEADAPDYDAGIEGFRILDDLNFEIHLTKPDPRFLYMLAIPNAAVVSRRAAEFYGESLARHPVGSGPFVLTSWINDYKLQLDRNPDYRVQYYPEAENPADRSRPLPLADRVVFYLVKQPMSSYLLFLQGRLDLNALDKDNLDLVAGGGKTLSPALAARGIRLLRTPEFEVRYVGFNFSDPLLGKNLELRRAISLAYNVQRRVEHTNYQLIPAQGPIPPGVAGFDEAFRNPWCADDPELAKLHLEKAGFKDGIDPATGKPLRFSFDQTGNSSAYRQLGELTAADLGAIGIEVEPVLNNNPRFYEKLRQGKLQLFRLSWVGDYPDAENFLQLFYSKNIGGCNRVGFSDPEFDRMFEEILPMPDSPERTRRYKQMVRYLADRVPWVFEGFPIAYQLNHAWLENYHPHDFVFFKWKYLSVDPAKRDRLRSTFKPLSFAELNMQ</sequence>
<comment type="caution">
    <text evidence="7">The sequence shown here is derived from an EMBL/GenBank/DDBJ whole genome shotgun (WGS) entry which is preliminary data.</text>
</comment>
<protein>
    <recommendedName>
        <fullName evidence="6">Solute-binding protein family 5 domain-containing protein</fullName>
    </recommendedName>
</protein>
<dbReference type="InterPro" id="IPR039424">
    <property type="entry name" value="SBP_5"/>
</dbReference>
<proteinExistence type="inferred from homology"/>
<keyword evidence="3" id="KW-0813">Transport</keyword>
<accession>A0A844G278</accession>
<dbReference type="PANTHER" id="PTHR30290:SF10">
    <property type="entry name" value="PERIPLASMIC OLIGOPEPTIDE-BINDING PROTEIN-RELATED"/>
    <property type="match status" value="1"/>
</dbReference>
<dbReference type="Proteomes" id="UP000435649">
    <property type="component" value="Unassembled WGS sequence"/>
</dbReference>
<name>A0A844G278_9BACT</name>
<comment type="subcellular location">
    <subcellularLocation>
        <location evidence="1">Cell envelope</location>
    </subcellularLocation>
</comment>
<feature type="chain" id="PRO_5032286571" description="Solute-binding protein family 5 domain-containing protein" evidence="5">
    <location>
        <begin position="30"/>
        <end position="598"/>
    </location>
</feature>
<dbReference type="GO" id="GO:0015833">
    <property type="term" value="P:peptide transport"/>
    <property type="evidence" value="ECO:0007669"/>
    <property type="project" value="TreeGrafter"/>
</dbReference>
<organism evidence="7 8">
    <name type="scientific">Victivallis lenta</name>
    <dbReference type="NCBI Taxonomy" id="2606640"/>
    <lineage>
        <taxon>Bacteria</taxon>
        <taxon>Pseudomonadati</taxon>
        <taxon>Lentisphaerota</taxon>
        <taxon>Lentisphaeria</taxon>
        <taxon>Victivallales</taxon>
        <taxon>Victivallaceae</taxon>
        <taxon>Victivallis</taxon>
    </lineage>
</organism>
<dbReference type="Gene3D" id="3.90.76.10">
    <property type="entry name" value="Dipeptide-binding Protein, Domain 1"/>
    <property type="match status" value="1"/>
</dbReference>
<dbReference type="Pfam" id="PF00496">
    <property type="entry name" value="SBP_bac_5"/>
    <property type="match status" value="1"/>
</dbReference>